<feature type="region of interest" description="Disordered" evidence="1">
    <location>
        <begin position="477"/>
        <end position="517"/>
    </location>
</feature>
<feature type="region of interest" description="Disordered" evidence="1">
    <location>
        <begin position="397"/>
        <end position="418"/>
    </location>
</feature>
<keyword evidence="3" id="KW-1185">Reference proteome</keyword>
<feature type="compositionally biased region" description="Basic residues" evidence="1">
    <location>
        <begin position="508"/>
        <end position="517"/>
    </location>
</feature>
<feature type="region of interest" description="Disordered" evidence="1">
    <location>
        <begin position="430"/>
        <end position="462"/>
    </location>
</feature>
<evidence type="ECO:0000256" key="1">
    <source>
        <dbReference type="SAM" id="MobiDB-lite"/>
    </source>
</evidence>
<organism evidence="2 3">
    <name type="scientific">Fusicatenibacter faecihominis</name>
    <dbReference type="NCBI Taxonomy" id="2881276"/>
    <lineage>
        <taxon>Bacteria</taxon>
        <taxon>Bacillati</taxon>
        <taxon>Bacillota</taxon>
        <taxon>Clostridia</taxon>
        <taxon>Lachnospirales</taxon>
        <taxon>Lachnospiraceae</taxon>
        <taxon>Fusicatenibacter</taxon>
    </lineage>
</organism>
<dbReference type="Proteomes" id="UP001197875">
    <property type="component" value="Unassembled WGS sequence"/>
</dbReference>
<proteinExistence type="predicted"/>
<dbReference type="EMBL" id="JAJEPR010000083">
    <property type="protein sequence ID" value="MCC2191627.1"/>
    <property type="molecule type" value="Genomic_DNA"/>
</dbReference>
<feature type="compositionally biased region" description="Basic and acidic residues" evidence="1">
    <location>
        <begin position="477"/>
        <end position="492"/>
    </location>
</feature>
<reference evidence="2 3" key="1">
    <citation type="submission" date="2021-10" db="EMBL/GenBank/DDBJ databases">
        <title>Anaerobic single-cell dispensing facilitates the cultivation of human gut bacteria.</title>
        <authorList>
            <person name="Afrizal A."/>
        </authorList>
    </citation>
    <scope>NUCLEOTIDE SEQUENCE [LARGE SCALE GENOMIC DNA]</scope>
    <source>
        <strain evidence="2 3">CLA-AA-H277</strain>
    </source>
</reference>
<gene>
    <name evidence="2" type="ORF">LKD71_17855</name>
</gene>
<feature type="compositionally biased region" description="Basic and acidic residues" evidence="1">
    <location>
        <begin position="404"/>
        <end position="418"/>
    </location>
</feature>
<accession>A0AAE3DW94</accession>
<feature type="compositionally biased region" description="Basic and acidic residues" evidence="1">
    <location>
        <begin position="433"/>
        <end position="462"/>
    </location>
</feature>
<comment type="caution">
    <text evidence="2">The sequence shown here is derived from an EMBL/GenBank/DDBJ whole genome shotgun (WGS) entry which is preliminary data.</text>
</comment>
<protein>
    <recommendedName>
        <fullName evidence="4">DUF2357 domain-containing protein</fullName>
    </recommendedName>
</protein>
<name>A0AAE3DW94_9FIRM</name>
<dbReference type="RefSeq" id="WP_227616410.1">
    <property type="nucleotide sequence ID" value="NZ_JAJEPR010000083.1"/>
</dbReference>
<evidence type="ECO:0000313" key="3">
    <source>
        <dbReference type="Proteomes" id="UP001197875"/>
    </source>
</evidence>
<dbReference type="AlphaFoldDB" id="A0AAE3DW94"/>
<sequence>MTRLSVRFIASDENGEIQPTRILNVSTEESYDLYENRFVYHLIQRLFTFVDKRTDVIFWSTGDETCNTMSMESKVDDAYEEISYKIEMTIKNRQSYAENDSDHMEVFKRIDRLRRMVRNLRSSSFCELMAGCAMVRSPIQRTNLMMKDPSYRTCYKLWQFIESYDEVGYTIEEQDSALEFDEEYLLQMYTNLITNYTVFKSLLEADPRRMTELAEEHRELVKPKFIKEIKEEIVEDRNIPDVEIRKVFVEEVTQAQIEAEEKLQKETEQRETLEQTVSDLNGQVESLTGQMEYLDQMRVDMEMQLDMVQQQLNESQEALAAAGEETRHAKKQAREVEEARLQSEKEAEENVVLARQEAKEEVEAAQKEAEEAVAVARESAAQEIEAAHEKAKQEIEAVQKAARKSADSQAEKARREADAALEKIRCESGQAMEKLRREADSATAKARNEAKTAQRQLKEMEEAKAELEARLKKMEKALEKAEKAREKAESKAEANTLSRYIVDSLRERRGRKNSKED</sequence>
<evidence type="ECO:0000313" key="2">
    <source>
        <dbReference type="EMBL" id="MCC2191627.1"/>
    </source>
</evidence>
<evidence type="ECO:0008006" key="4">
    <source>
        <dbReference type="Google" id="ProtNLM"/>
    </source>
</evidence>